<keyword evidence="7 10" id="KW-1133">Transmembrane helix</keyword>
<feature type="transmembrane region" description="Helical" evidence="10">
    <location>
        <begin position="344"/>
        <end position="367"/>
    </location>
</feature>
<evidence type="ECO:0000256" key="7">
    <source>
        <dbReference type="ARBA" id="ARBA00022989"/>
    </source>
</evidence>
<evidence type="ECO:0000256" key="2">
    <source>
        <dbReference type="ARBA" id="ARBA00022448"/>
    </source>
</evidence>
<keyword evidence="8" id="KW-0406">Ion transport</keyword>
<evidence type="ECO:0000256" key="3">
    <source>
        <dbReference type="ARBA" id="ARBA00022475"/>
    </source>
</evidence>
<keyword evidence="6" id="KW-0630">Potassium</keyword>
<evidence type="ECO:0000256" key="5">
    <source>
        <dbReference type="ARBA" id="ARBA00022692"/>
    </source>
</evidence>
<dbReference type="GO" id="GO:0015379">
    <property type="term" value="F:potassium:chloride symporter activity"/>
    <property type="evidence" value="ECO:0007669"/>
    <property type="project" value="InterPro"/>
</dbReference>
<protein>
    <submittedName>
        <fullName evidence="11">ATPase</fullName>
    </submittedName>
</protein>
<name>A0A7C3ZYU6_9CYAN</name>
<keyword evidence="4" id="KW-0633">Potassium transport</keyword>
<evidence type="ECO:0000256" key="8">
    <source>
        <dbReference type="ARBA" id="ARBA00023065"/>
    </source>
</evidence>
<feature type="transmembrane region" description="Helical" evidence="10">
    <location>
        <begin position="118"/>
        <end position="139"/>
    </location>
</feature>
<feature type="transmembrane region" description="Helical" evidence="10">
    <location>
        <begin position="223"/>
        <end position="248"/>
    </location>
</feature>
<evidence type="ECO:0000256" key="9">
    <source>
        <dbReference type="ARBA" id="ARBA00023136"/>
    </source>
</evidence>
<feature type="transmembrane region" description="Helical" evidence="10">
    <location>
        <begin position="33"/>
        <end position="55"/>
    </location>
</feature>
<dbReference type="EMBL" id="DSPX01000163">
    <property type="protein sequence ID" value="HGG02087.1"/>
    <property type="molecule type" value="Genomic_DNA"/>
</dbReference>
<keyword evidence="5 10" id="KW-0812">Transmembrane</keyword>
<dbReference type="NCBIfam" id="TIGR00933">
    <property type="entry name" value="2a38"/>
    <property type="match status" value="1"/>
</dbReference>
<proteinExistence type="predicted"/>
<feature type="transmembrane region" description="Helical" evidence="10">
    <location>
        <begin position="182"/>
        <end position="202"/>
    </location>
</feature>
<dbReference type="PANTHER" id="PTHR32024">
    <property type="entry name" value="TRK SYSTEM POTASSIUM UPTAKE PROTEIN TRKG-RELATED"/>
    <property type="match status" value="1"/>
</dbReference>
<dbReference type="InterPro" id="IPR003445">
    <property type="entry name" value="Cat_transpt"/>
</dbReference>
<evidence type="ECO:0000313" key="11">
    <source>
        <dbReference type="EMBL" id="HGG02087.1"/>
    </source>
</evidence>
<dbReference type="AlphaFoldDB" id="A0A7C3ZYU6"/>
<gene>
    <name evidence="11" type="ORF">ENR15_15940</name>
</gene>
<reference evidence="11" key="1">
    <citation type="journal article" date="2020" name="mSystems">
        <title>Genome- and Community-Level Interaction Insights into Carbon Utilization and Element Cycling Functions of Hydrothermarchaeota in Hydrothermal Sediment.</title>
        <authorList>
            <person name="Zhou Z."/>
            <person name="Liu Y."/>
            <person name="Xu W."/>
            <person name="Pan J."/>
            <person name="Luo Z.H."/>
            <person name="Li M."/>
        </authorList>
    </citation>
    <scope>NUCLEOTIDE SEQUENCE [LARGE SCALE GENOMIC DNA]</scope>
    <source>
        <strain evidence="11">SpSt-374</strain>
    </source>
</reference>
<comment type="caution">
    <text evidence="11">The sequence shown here is derived from an EMBL/GenBank/DDBJ whole genome shotgun (WGS) entry which is preliminary data.</text>
</comment>
<evidence type="ECO:0000256" key="4">
    <source>
        <dbReference type="ARBA" id="ARBA00022538"/>
    </source>
</evidence>
<accession>A0A7C3ZYU6</accession>
<feature type="transmembrane region" description="Helical" evidence="10">
    <location>
        <begin position="7"/>
        <end position="27"/>
    </location>
</feature>
<dbReference type="PANTHER" id="PTHR32024:SF1">
    <property type="entry name" value="KTR SYSTEM POTASSIUM UPTAKE PROTEIN B"/>
    <property type="match status" value="1"/>
</dbReference>
<keyword evidence="9 10" id="KW-0472">Membrane</keyword>
<feature type="transmembrane region" description="Helical" evidence="10">
    <location>
        <begin position="67"/>
        <end position="91"/>
    </location>
</feature>
<dbReference type="GO" id="GO:0005886">
    <property type="term" value="C:plasma membrane"/>
    <property type="evidence" value="ECO:0007669"/>
    <property type="project" value="UniProtKB-SubCell"/>
</dbReference>
<feature type="transmembrane region" description="Helical" evidence="10">
    <location>
        <begin position="151"/>
        <end position="170"/>
    </location>
</feature>
<feature type="transmembrane region" description="Helical" evidence="10">
    <location>
        <begin position="373"/>
        <end position="393"/>
    </location>
</feature>
<dbReference type="Pfam" id="PF02386">
    <property type="entry name" value="TrkH"/>
    <property type="match status" value="1"/>
</dbReference>
<feature type="transmembrane region" description="Helical" evidence="10">
    <location>
        <begin position="405"/>
        <end position="426"/>
    </location>
</feature>
<dbReference type="InterPro" id="IPR004772">
    <property type="entry name" value="TrkH"/>
</dbReference>
<evidence type="ECO:0000256" key="1">
    <source>
        <dbReference type="ARBA" id="ARBA00004651"/>
    </source>
</evidence>
<sequence>MTVARRICLGFMAAILAGAILLTLPISLADGEWGSFVTALFTSTSAVCVTGLTVVDTGTYFSSFGQGVIALLIQIGGLGYMTASSFLLLLLGRKFRLRDKVALQQSFDKPGMAGVLELVRSIIIATLIIETAGVFLLMLVFKPEYGSGRGLWLSVFHSISAFNNAGFGLFPDNLMQYVTSPIINFTITALIILGGIGYDTIVESYRWVRDRLKGRSGRSIFSLQFKVATTTTLFLLIFGTVLCFSTEIGNPATLEPLSIGGQVMAAWFQSVTCRTAGFNTIDIGKMTAAGIFVSIILMFIGACPGSTGGGIKTTTARVLFNTTQAVIEGRTQVLCYQRQIPPELVLKAVGVFIGSLMVAAISSTLIAISDPTISPIAIIFEVVSAFATVGLSMGITASLSTFAKLVLVATMYIGRVGVLLLLSAILGEPTPTALRYPDEEILVG</sequence>
<evidence type="ECO:0000256" key="10">
    <source>
        <dbReference type="SAM" id="Phobius"/>
    </source>
</evidence>
<keyword evidence="2" id="KW-0813">Transport</keyword>
<feature type="transmembrane region" description="Helical" evidence="10">
    <location>
        <begin position="286"/>
        <end position="303"/>
    </location>
</feature>
<organism evidence="11">
    <name type="scientific">Planktothricoides sp. SpSt-374</name>
    <dbReference type="NCBI Taxonomy" id="2282167"/>
    <lineage>
        <taxon>Bacteria</taxon>
        <taxon>Bacillati</taxon>
        <taxon>Cyanobacteriota</taxon>
        <taxon>Cyanophyceae</taxon>
        <taxon>Oscillatoriophycideae</taxon>
        <taxon>Oscillatoriales</taxon>
        <taxon>Oscillatoriaceae</taxon>
        <taxon>Planktothricoides</taxon>
    </lineage>
</organism>
<comment type="subcellular location">
    <subcellularLocation>
        <location evidence="1">Cell membrane</location>
        <topology evidence="1">Multi-pass membrane protein</topology>
    </subcellularLocation>
</comment>
<evidence type="ECO:0000256" key="6">
    <source>
        <dbReference type="ARBA" id="ARBA00022958"/>
    </source>
</evidence>
<keyword evidence="3" id="KW-1003">Cell membrane</keyword>